<evidence type="ECO:0000256" key="1">
    <source>
        <dbReference type="SAM" id="MobiDB-lite"/>
    </source>
</evidence>
<proteinExistence type="predicted"/>
<evidence type="ECO:0000313" key="3">
    <source>
        <dbReference type="Proteomes" id="UP001457282"/>
    </source>
</evidence>
<accession>A0AAW1YP47</accession>
<dbReference type="Proteomes" id="UP001457282">
    <property type="component" value="Unassembled WGS sequence"/>
</dbReference>
<dbReference type="EMBL" id="JBEDUW010000001">
    <property type="protein sequence ID" value="KAK9950481.1"/>
    <property type="molecule type" value="Genomic_DNA"/>
</dbReference>
<gene>
    <name evidence="2" type="ORF">M0R45_005969</name>
</gene>
<comment type="caution">
    <text evidence="2">The sequence shown here is derived from an EMBL/GenBank/DDBJ whole genome shotgun (WGS) entry which is preliminary data.</text>
</comment>
<keyword evidence="3" id="KW-1185">Reference proteome</keyword>
<feature type="region of interest" description="Disordered" evidence="1">
    <location>
        <begin position="1"/>
        <end position="78"/>
    </location>
</feature>
<name>A0AAW1YP47_RUBAR</name>
<reference evidence="2 3" key="1">
    <citation type="journal article" date="2023" name="G3 (Bethesda)">
        <title>A chromosome-length genome assembly and annotation of blackberry (Rubus argutus, cv. 'Hillquist').</title>
        <authorList>
            <person name="Bruna T."/>
            <person name="Aryal R."/>
            <person name="Dudchenko O."/>
            <person name="Sargent D.J."/>
            <person name="Mead D."/>
            <person name="Buti M."/>
            <person name="Cavallini A."/>
            <person name="Hytonen T."/>
            <person name="Andres J."/>
            <person name="Pham M."/>
            <person name="Weisz D."/>
            <person name="Mascagni F."/>
            <person name="Usai G."/>
            <person name="Natali L."/>
            <person name="Bassil N."/>
            <person name="Fernandez G.E."/>
            <person name="Lomsadze A."/>
            <person name="Armour M."/>
            <person name="Olukolu B."/>
            <person name="Poorten T."/>
            <person name="Britton C."/>
            <person name="Davik J."/>
            <person name="Ashrafi H."/>
            <person name="Aiden E.L."/>
            <person name="Borodovsky M."/>
            <person name="Worthington M."/>
        </authorList>
    </citation>
    <scope>NUCLEOTIDE SEQUENCE [LARGE SCALE GENOMIC DNA]</scope>
    <source>
        <strain evidence="2">PI 553951</strain>
    </source>
</reference>
<organism evidence="2 3">
    <name type="scientific">Rubus argutus</name>
    <name type="common">Southern blackberry</name>
    <dbReference type="NCBI Taxonomy" id="59490"/>
    <lineage>
        <taxon>Eukaryota</taxon>
        <taxon>Viridiplantae</taxon>
        <taxon>Streptophyta</taxon>
        <taxon>Embryophyta</taxon>
        <taxon>Tracheophyta</taxon>
        <taxon>Spermatophyta</taxon>
        <taxon>Magnoliopsida</taxon>
        <taxon>eudicotyledons</taxon>
        <taxon>Gunneridae</taxon>
        <taxon>Pentapetalae</taxon>
        <taxon>rosids</taxon>
        <taxon>fabids</taxon>
        <taxon>Rosales</taxon>
        <taxon>Rosaceae</taxon>
        <taxon>Rosoideae</taxon>
        <taxon>Rosoideae incertae sedis</taxon>
        <taxon>Rubus</taxon>
    </lineage>
</organism>
<sequence length="78" mass="8484">MPIREPSSSQASTKKPSHHHQSTTTTPPPSPLRCCHRPRPEATQATEEPSLEPVLIPFCHPLLQSHSDSSSPSREGPA</sequence>
<evidence type="ECO:0000313" key="2">
    <source>
        <dbReference type="EMBL" id="KAK9950481.1"/>
    </source>
</evidence>
<feature type="compositionally biased region" description="Polar residues" evidence="1">
    <location>
        <begin position="1"/>
        <end position="11"/>
    </location>
</feature>
<feature type="compositionally biased region" description="Low complexity" evidence="1">
    <location>
        <begin position="65"/>
        <end position="78"/>
    </location>
</feature>
<dbReference type="AlphaFoldDB" id="A0AAW1YP47"/>
<protein>
    <submittedName>
        <fullName evidence="2">Uncharacterized protein</fullName>
    </submittedName>
</protein>